<protein>
    <submittedName>
        <fullName evidence="1">Uncharacterized protein</fullName>
    </submittedName>
</protein>
<reference evidence="1" key="1">
    <citation type="submission" date="2018-02" db="EMBL/GenBank/DDBJ databases">
        <title>Rhizophora mucronata_Transcriptome.</title>
        <authorList>
            <person name="Meera S.P."/>
            <person name="Sreeshan A."/>
            <person name="Augustine A."/>
        </authorList>
    </citation>
    <scope>NUCLEOTIDE SEQUENCE</scope>
    <source>
        <tissue evidence="1">Leaf</tissue>
    </source>
</reference>
<name>A0A2P2MEH4_RHIMU</name>
<proteinExistence type="predicted"/>
<dbReference type="AlphaFoldDB" id="A0A2P2MEH4"/>
<accession>A0A2P2MEH4</accession>
<sequence length="28" mass="3404">MNINLNVLEHKFLEKNLPLRFNCHLPQK</sequence>
<organism evidence="1">
    <name type="scientific">Rhizophora mucronata</name>
    <name type="common">Asiatic mangrove</name>
    <dbReference type="NCBI Taxonomy" id="61149"/>
    <lineage>
        <taxon>Eukaryota</taxon>
        <taxon>Viridiplantae</taxon>
        <taxon>Streptophyta</taxon>
        <taxon>Embryophyta</taxon>
        <taxon>Tracheophyta</taxon>
        <taxon>Spermatophyta</taxon>
        <taxon>Magnoliopsida</taxon>
        <taxon>eudicotyledons</taxon>
        <taxon>Gunneridae</taxon>
        <taxon>Pentapetalae</taxon>
        <taxon>rosids</taxon>
        <taxon>fabids</taxon>
        <taxon>Malpighiales</taxon>
        <taxon>Rhizophoraceae</taxon>
        <taxon>Rhizophora</taxon>
    </lineage>
</organism>
<dbReference type="EMBL" id="GGEC01048154">
    <property type="protein sequence ID" value="MBX28638.1"/>
    <property type="molecule type" value="Transcribed_RNA"/>
</dbReference>
<evidence type="ECO:0000313" key="1">
    <source>
        <dbReference type="EMBL" id="MBX28638.1"/>
    </source>
</evidence>